<keyword evidence="19" id="KW-1185">Reference proteome</keyword>
<reference evidence="20" key="1">
    <citation type="submission" date="2016-06" db="UniProtKB">
        <authorList>
            <consortium name="WormBaseParasite"/>
        </authorList>
    </citation>
    <scope>IDENTIFICATION</scope>
</reference>
<organism evidence="20">
    <name type="scientific">Soboliphyme baturini</name>
    <dbReference type="NCBI Taxonomy" id="241478"/>
    <lineage>
        <taxon>Eukaryota</taxon>
        <taxon>Metazoa</taxon>
        <taxon>Ecdysozoa</taxon>
        <taxon>Nematoda</taxon>
        <taxon>Enoplea</taxon>
        <taxon>Dorylaimia</taxon>
        <taxon>Dioctophymatida</taxon>
        <taxon>Dioctophymatoidea</taxon>
        <taxon>Soboliphymatidae</taxon>
        <taxon>Soboliphyme</taxon>
    </lineage>
</organism>
<dbReference type="PANTHER" id="PTHR23114:SF17">
    <property type="entry name" value="M7GPPPN-MRNA HYDROLASE"/>
    <property type="match status" value="1"/>
</dbReference>
<keyword evidence="12" id="KW-0539">Nucleus</keyword>
<feature type="domain" description="Nudix hydrolase" evidence="17">
    <location>
        <begin position="95"/>
        <end position="225"/>
    </location>
</feature>
<comment type="cofactor">
    <cofactor evidence="1">
        <name>Mn(2+)</name>
        <dbReference type="ChEBI" id="CHEBI:29035"/>
    </cofactor>
</comment>
<accession>A0A183IR26</accession>
<evidence type="ECO:0000256" key="11">
    <source>
        <dbReference type="ARBA" id="ARBA00023211"/>
    </source>
</evidence>
<keyword evidence="6" id="KW-0963">Cytoplasm</keyword>
<comment type="catalytic activity">
    <reaction evidence="13">
        <text>a 5'-end (N(7)-methyl 5'-triphosphoguanosine)-ribonucleoside in mRNA + H2O = N(7)-methyl-GDP + a 5'-end phospho-ribonucleoside in mRNA + 2 H(+)</text>
        <dbReference type="Rhea" id="RHEA:67484"/>
        <dbReference type="Rhea" id="RHEA-COMP:15692"/>
        <dbReference type="Rhea" id="RHEA-COMP:17167"/>
        <dbReference type="ChEBI" id="CHEBI:15377"/>
        <dbReference type="ChEBI" id="CHEBI:15378"/>
        <dbReference type="ChEBI" id="CHEBI:63714"/>
        <dbReference type="ChEBI" id="CHEBI:138282"/>
        <dbReference type="ChEBI" id="CHEBI:156461"/>
        <dbReference type="EC" id="3.6.1.62"/>
    </reaction>
    <physiologicalReaction direction="left-to-right" evidence="13">
        <dbReference type="Rhea" id="RHEA:67485"/>
    </physiologicalReaction>
</comment>
<evidence type="ECO:0000313" key="18">
    <source>
        <dbReference type="EMBL" id="VDP09144.1"/>
    </source>
</evidence>
<reference evidence="18 19" key="2">
    <citation type="submission" date="2018-11" db="EMBL/GenBank/DDBJ databases">
        <authorList>
            <consortium name="Pathogen Informatics"/>
        </authorList>
    </citation>
    <scope>NUCLEOTIDE SEQUENCE [LARGE SCALE GENOMIC DNA]</scope>
</reference>
<evidence type="ECO:0000256" key="9">
    <source>
        <dbReference type="ARBA" id="ARBA00022801"/>
    </source>
</evidence>
<comment type="similarity">
    <text evidence="5">Belongs to the Nudix hydrolase family. DCP2 subfamily.</text>
</comment>
<evidence type="ECO:0000256" key="3">
    <source>
        <dbReference type="ARBA" id="ARBA00004123"/>
    </source>
</evidence>
<protein>
    <recommendedName>
        <fullName evidence="15">m7GpppN-mRNA hydrolase</fullName>
    </recommendedName>
    <alternativeName>
        <fullName evidence="16">mRNA-decapping enzyme 2</fullName>
    </alternativeName>
</protein>
<evidence type="ECO:0000256" key="6">
    <source>
        <dbReference type="ARBA" id="ARBA00022490"/>
    </source>
</evidence>
<dbReference type="GO" id="GO:0005634">
    <property type="term" value="C:nucleus"/>
    <property type="evidence" value="ECO:0007669"/>
    <property type="project" value="UniProtKB-SubCell"/>
</dbReference>
<dbReference type="InterPro" id="IPR036189">
    <property type="entry name" value="DCP2_BoxA_sf"/>
</dbReference>
<evidence type="ECO:0000256" key="16">
    <source>
        <dbReference type="ARBA" id="ARBA00078183"/>
    </source>
</evidence>
<comment type="function">
    <text evidence="14">Decapping metalloenzyme that catalyzes the cleavage of the cap structure on mRNAs. Removes the 7-methyl guanine cap structure from mRNA molecules, yielding a 5'-phosphorylated mRNA fragment and 7m-GDP. Necessary for the degradation of mRNAs, both in normal mRNA turnover and in nonsense-mediated mRNA decay. Plays a role in replication-dependent histone mRNA degradation. Has higher activity towards mRNAs that lack a poly(A) tail. Has no activity towards a cap structure lacking an RNA moiety. The presence of a N(6)-methyladenosine methylation at the second transcribed position of mRNAs (N(6),2'-O-dimethyladenosine cap; m6A(m)) provides resistance to DCP2-mediated decapping. Blocks autophagy in nutrient-rich conditions by repressing the expression of ATG-related genes through degradation of their transcripts.</text>
</comment>
<dbReference type="Pfam" id="PF00293">
    <property type="entry name" value="NUDIX"/>
    <property type="match status" value="1"/>
</dbReference>
<dbReference type="GO" id="GO:0000932">
    <property type="term" value="C:P-body"/>
    <property type="evidence" value="ECO:0007669"/>
    <property type="project" value="UniProtKB-SubCell"/>
</dbReference>
<keyword evidence="8" id="KW-0479">Metal-binding</keyword>
<evidence type="ECO:0000256" key="14">
    <source>
        <dbReference type="ARBA" id="ARBA00060003"/>
    </source>
</evidence>
<dbReference type="SUPFAM" id="SSF55811">
    <property type="entry name" value="Nudix"/>
    <property type="match status" value="1"/>
</dbReference>
<dbReference type="PANTHER" id="PTHR23114">
    <property type="entry name" value="M7GPPPN-MRNA HYDROLASE"/>
    <property type="match status" value="1"/>
</dbReference>
<evidence type="ECO:0000256" key="13">
    <source>
        <dbReference type="ARBA" id="ARBA00047661"/>
    </source>
</evidence>
<evidence type="ECO:0000313" key="19">
    <source>
        <dbReference type="Proteomes" id="UP000270296"/>
    </source>
</evidence>
<dbReference type="Proteomes" id="UP000270296">
    <property type="component" value="Unassembled WGS sequence"/>
</dbReference>
<dbReference type="FunFam" id="1.10.10.1050:FF:000001">
    <property type="entry name" value="M7GpppN-mRNA hydrolase isoform 2"/>
    <property type="match status" value="1"/>
</dbReference>
<dbReference type="Gene3D" id="1.10.10.1050">
    <property type="entry name" value="Dcp2, box A domain"/>
    <property type="match status" value="1"/>
</dbReference>
<proteinExistence type="inferred from homology"/>
<evidence type="ECO:0000256" key="4">
    <source>
        <dbReference type="ARBA" id="ARBA00004201"/>
    </source>
</evidence>
<dbReference type="SUPFAM" id="SSF140586">
    <property type="entry name" value="Dcp2 domain-like"/>
    <property type="match status" value="1"/>
</dbReference>
<sequence length="387" mass="44407">MVIPQDILDELCSRFLVNLPDEEKLDPVRVCFQAELAHWFYIDFYCSEEKSNGKSSCRPCGIREFIRTVFAHLPYLQTHLPNVDKVIEQWRSYKSSVPVYGAILISSSEEEVLLVQGYYAKSSWGFPKGKVNENEEPQNCAIREVLEETGFDIGDKIDESLYVERKVGENVVGLYLITGVSQEFVFRPQTRHEIKRIQWFRIEDLPQHKSDHTKNAIGIYPSNFFTVIPFVEFITYWVRTHNMSMASSLVLSSPKRSHGNESALTLCASSGRGSKVFRHIRKRCVSTPALEKLRHNGVVDRLLFVPPQYLLKHQLPVVMRPLKVESSNMDSLGMFLAQSFAIKSIPTGIRLPVATMTDSWHMELKPCGAWENFKIKWELVFPTAATR</sequence>
<dbReference type="AlphaFoldDB" id="A0A183IR26"/>
<dbReference type="InterPro" id="IPR007722">
    <property type="entry name" value="DCP2_BoxA"/>
</dbReference>
<evidence type="ECO:0000256" key="7">
    <source>
        <dbReference type="ARBA" id="ARBA00022553"/>
    </source>
</evidence>
<dbReference type="EMBL" id="UZAM01009472">
    <property type="protein sequence ID" value="VDP09144.1"/>
    <property type="molecule type" value="Genomic_DNA"/>
</dbReference>
<dbReference type="Gene3D" id="3.90.79.10">
    <property type="entry name" value="Nucleoside Triphosphate Pyrophosphohydrolase"/>
    <property type="match status" value="1"/>
</dbReference>
<evidence type="ECO:0000256" key="10">
    <source>
        <dbReference type="ARBA" id="ARBA00022884"/>
    </source>
</evidence>
<keyword evidence="7" id="KW-0597">Phosphoprotein</keyword>
<evidence type="ECO:0000256" key="5">
    <source>
        <dbReference type="ARBA" id="ARBA00005279"/>
    </source>
</evidence>
<dbReference type="PROSITE" id="PS51462">
    <property type="entry name" value="NUDIX"/>
    <property type="match status" value="1"/>
</dbReference>
<dbReference type="GO" id="GO:0140933">
    <property type="term" value="F:5'-(N(7)-methylguanosine 5'-triphospho)-[mRNA] hydrolase activity"/>
    <property type="evidence" value="ECO:0007669"/>
    <property type="project" value="UniProtKB-EC"/>
</dbReference>
<evidence type="ECO:0000256" key="8">
    <source>
        <dbReference type="ARBA" id="ARBA00022723"/>
    </source>
</evidence>
<dbReference type="SMART" id="SM01125">
    <property type="entry name" value="DCP2"/>
    <property type="match status" value="1"/>
</dbReference>
<evidence type="ECO:0000256" key="15">
    <source>
        <dbReference type="ARBA" id="ARBA00068566"/>
    </source>
</evidence>
<dbReference type="GO" id="GO:0000184">
    <property type="term" value="P:nuclear-transcribed mRNA catabolic process, nonsense-mediated decay"/>
    <property type="evidence" value="ECO:0007669"/>
    <property type="project" value="InterPro"/>
</dbReference>
<dbReference type="InterPro" id="IPR000086">
    <property type="entry name" value="NUDIX_hydrolase_dom"/>
</dbReference>
<dbReference type="CDD" id="cd03672">
    <property type="entry name" value="NUDIX_Dcp2p_Nudt20"/>
    <property type="match status" value="1"/>
</dbReference>
<evidence type="ECO:0000259" key="17">
    <source>
        <dbReference type="PROSITE" id="PS51462"/>
    </source>
</evidence>
<dbReference type="InterPro" id="IPR020084">
    <property type="entry name" value="NUDIX_hydrolase_CS"/>
</dbReference>
<keyword evidence="10" id="KW-0694">RNA-binding</keyword>
<dbReference type="FunFam" id="3.90.79.10:FF:000003">
    <property type="entry name" value="M7GpppN-mRNA hydrolase isoform 2"/>
    <property type="match status" value="1"/>
</dbReference>
<dbReference type="GO" id="GO:0000290">
    <property type="term" value="P:deadenylation-dependent decapping of nuclear-transcribed mRNA"/>
    <property type="evidence" value="ECO:0007669"/>
    <property type="project" value="InterPro"/>
</dbReference>
<evidence type="ECO:0000256" key="12">
    <source>
        <dbReference type="ARBA" id="ARBA00023242"/>
    </source>
</evidence>
<evidence type="ECO:0000256" key="1">
    <source>
        <dbReference type="ARBA" id="ARBA00001936"/>
    </source>
</evidence>
<dbReference type="OrthoDB" id="18996at2759"/>
<evidence type="ECO:0000313" key="20">
    <source>
        <dbReference type="WBParaSite" id="SBAD_0000630901-mRNA-1"/>
    </source>
</evidence>
<comment type="subcellular location">
    <subcellularLocation>
        <location evidence="4">Cytoplasm</location>
        <location evidence="4">P-body</location>
    </subcellularLocation>
    <subcellularLocation>
        <location evidence="3">Nucleus</location>
    </subcellularLocation>
</comment>
<comment type="cofactor">
    <cofactor evidence="2">
        <name>Mg(2+)</name>
        <dbReference type="ChEBI" id="CHEBI:18420"/>
    </cofactor>
</comment>
<keyword evidence="11" id="KW-0464">Manganese</keyword>
<gene>
    <name evidence="18" type="ORF">SBAD_LOCUS6073</name>
</gene>
<dbReference type="GO" id="GO:0003723">
    <property type="term" value="F:RNA binding"/>
    <property type="evidence" value="ECO:0007669"/>
    <property type="project" value="UniProtKB-KW"/>
</dbReference>
<name>A0A183IR26_9BILA</name>
<dbReference type="Pfam" id="PF05026">
    <property type="entry name" value="DCP2"/>
    <property type="match status" value="1"/>
</dbReference>
<dbReference type="GO" id="GO:0030145">
    <property type="term" value="F:manganese ion binding"/>
    <property type="evidence" value="ECO:0007669"/>
    <property type="project" value="InterPro"/>
</dbReference>
<keyword evidence="9" id="KW-0378">Hydrolase</keyword>
<dbReference type="InterPro" id="IPR015797">
    <property type="entry name" value="NUDIX_hydrolase-like_dom_sf"/>
</dbReference>
<dbReference type="InterPro" id="IPR044099">
    <property type="entry name" value="Dcp2_NUDIX"/>
</dbReference>
<evidence type="ECO:0000256" key="2">
    <source>
        <dbReference type="ARBA" id="ARBA00001946"/>
    </source>
</evidence>
<dbReference type="WBParaSite" id="SBAD_0000630901-mRNA-1">
    <property type="protein sequence ID" value="SBAD_0000630901-mRNA-1"/>
    <property type="gene ID" value="SBAD_0000630901"/>
</dbReference>
<dbReference type="PROSITE" id="PS00893">
    <property type="entry name" value="NUDIX_BOX"/>
    <property type="match status" value="1"/>
</dbReference>